<keyword evidence="3" id="KW-1185">Reference proteome</keyword>
<dbReference type="eggNOG" id="COG2329">
    <property type="taxonomic scope" value="Bacteria"/>
</dbReference>
<dbReference type="Gene3D" id="3.30.70.100">
    <property type="match status" value="1"/>
</dbReference>
<evidence type="ECO:0000313" key="3">
    <source>
        <dbReference type="Proteomes" id="UP000054537"/>
    </source>
</evidence>
<dbReference type="EMBL" id="JRTT01000005">
    <property type="protein sequence ID" value="KHD78276.1"/>
    <property type="molecule type" value="Genomic_DNA"/>
</dbReference>
<feature type="domain" description="ABM" evidence="1">
    <location>
        <begin position="1"/>
        <end position="92"/>
    </location>
</feature>
<dbReference type="RefSeq" id="WP_043522934.1">
    <property type="nucleotide sequence ID" value="NZ_BAABKU010000002.1"/>
</dbReference>
<evidence type="ECO:0000259" key="1">
    <source>
        <dbReference type="PROSITE" id="PS51725"/>
    </source>
</evidence>
<comment type="caution">
    <text evidence="2">The sequence shown here is derived from an EMBL/GenBank/DDBJ whole genome shotgun (WGS) entry which is preliminary data.</text>
</comment>
<accession>A0A0A6US84</accession>
<dbReference type="Pfam" id="PF03992">
    <property type="entry name" value="ABM"/>
    <property type="match status" value="1"/>
</dbReference>
<dbReference type="Proteomes" id="UP000054537">
    <property type="component" value="Unassembled WGS sequence"/>
</dbReference>
<dbReference type="AlphaFoldDB" id="A0A0A6US84"/>
<gene>
    <name evidence="2" type="ORF">MB27_05375</name>
</gene>
<organism evidence="2 3">
    <name type="scientific">Actinoplanes utahensis</name>
    <dbReference type="NCBI Taxonomy" id="1869"/>
    <lineage>
        <taxon>Bacteria</taxon>
        <taxon>Bacillati</taxon>
        <taxon>Actinomycetota</taxon>
        <taxon>Actinomycetes</taxon>
        <taxon>Micromonosporales</taxon>
        <taxon>Micromonosporaceae</taxon>
        <taxon>Actinoplanes</taxon>
    </lineage>
</organism>
<protein>
    <recommendedName>
        <fullName evidence="1">ABM domain-containing protein</fullName>
    </recommendedName>
</protein>
<dbReference type="STRING" id="1869.MB27_05375"/>
<dbReference type="PROSITE" id="PS51725">
    <property type="entry name" value="ABM"/>
    <property type="match status" value="1"/>
</dbReference>
<reference evidence="2 3" key="1">
    <citation type="submission" date="2014-10" db="EMBL/GenBank/DDBJ databases">
        <title>Draft genome sequence of Actinoplanes utahensis NRRL 12052.</title>
        <authorList>
            <person name="Velasco-Bucheli B."/>
            <person name="del Cerro C."/>
            <person name="Hormigo D."/>
            <person name="Garcia J.L."/>
            <person name="Acebal C."/>
            <person name="Arroyo M."/>
            <person name="de la Mata I."/>
        </authorList>
    </citation>
    <scope>NUCLEOTIDE SEQUENCE [LARGE SCALE GENOMIC DNA]</scope>
    <source>
        <strain evidence="2 3">NRRL 12052</strain>
    </source>
</reference>
<evidence type="ECO:0000313" key="2">
    <source>
        <dbReference type="EMBL" id="KHD78276.1"/>
    </source>
</evidence>
<dbReference type="SUPFAM" id="SSF54909">
    <property type="entry name" value="Dimeric alpha+beta barrel"/>
    <property type="match status" value="1"/>
</dbReference>
<sequence length="98" mass="11242">MVVFVNKLTLIGAAEDLESRYAKVAEYMRTRPGLVSYVLSRSQKDPSTYYNIAEWTDEESFRAALQEPEFRSRLDRLTGVIKGEPHLTEPVLRYDAAN</sequence>
<proteinExistence type="predicted"/>
<dbReference type="InterPro" id="IPR011008">
    <property type="entry name" value="Dimeric_a/b-barrel"/>
</dbReference>
<dbReference type="InterPro" id="IPR007138">
    <property type="entry name" value="ABM_dom"/>
</dbReference>
<name>A0A0A6US84_ACTUT</name>
<dbReference type="OrthoDB" id="3382888at2"/>